<evidence type="ECO:0000256" key="2">
    <source>
        <dbReference type="ARBA" id="ARBA00022679"/>
    </source>
</evidence>
<accession>A0A558AUL5</accession>
<dbReference type="InterPro" id="IPR016461">
    <property type="entry name" value="COMT-like"/>
</dbReference>
<reference evidence="6 7" key="2">
    <citation type="submission" date="2019-08" db="EMBL/GenBank/DDBJ databases">
        <title>Amycolatopsis acidicola sp. nov., isolated from peat swamp forest soil.</title>
        <authorList>
            <person name="Srisuk N."/>
        </authorList>
    </citation>
    <scope>NUCLEOTIDE SEQUENCE [LARGE SCALE GENOMIC DNA]</scope>
    <source>
        <strain evidence="6 7">TBRC 6029</strain>
    </source>
</reference>
<evidence type="ECO:0000256" key="1">
    <source>
        <dbReference type="ARBA" id="ARBA00022603"/>
    </source>
</evidence>
<dbReference type="Gene3D" id="1.10.10.10">
    <property type="entry name" value="Winged helix-like DNA-binding domain superfamily/Winged helix DNA-binding domain"/>
    <property type="match status" value="1"/>
</dbReference>
<evidence type="ECO:0000259" key="4">
    <source>
        <dbReference type="Pfam" id="PF00891"/>
    </source>
</evidence>
<protein>
    <submittedName>
        <fullName evidence="6">SAM-dependent methyltransferase</fullName>
    </submittedName>
</protein>
<organism evidence="6 7">
    <name type="scientific">Amycolatopsis rhizosphaerae</name>
    <dbReference type="NCBI Taxonomy" id="2053003"/>
    <lineage>
        <taxon>Bacteria</taxon>
        <taxon>Bacillati</taxon>
        <taxon>Actinomycetota</taxon>
        <taxon>Actinomycetes</taxon>
        <taxon>Pseudonocardiales</taxon>
        <taxon>Pseudonocardiaceae</taxon>
        <taxon>Amycolatopsis</taxon>
    </lineage>
</organism>
<dbReference type="GO" id="GO:0032259">
    <property type="term" value="P:methylation"/>
    <property type="evidence" value="ECO:0007669"/>
    <property type="project" value="UniProtKB-KW"/>
</dbReference>
<dbReference type="InterPro" id="IPR012967">
    <property type="entry name" value="COMT_dimerisation"/>
</dbReference>
<dbReference type="InterPro" id="IPR036388">
    <property type="entry name" value="WH-like_DNA-bd_sf"/>
</dbReference>
<dbReference type="GO" id="GO:0046983">
    <property type="term" value="F:protein dimerization activity"/>
    <property type="evidence" value="ECO:0007669"/>
    <property type="project" value="InterPro"/>
</dbReference>
<dbReference type="RefSeq" id="WP_144592320.1">
    <property type="nucleotide sequence ID" value="NZ_VJWX01000460.1"/>
</dbReference>
<dbReference type="InterPro" id="IPR001077">
    <property type="entry name" value="COMT_C"/>
</dbReference>
<keyword evidence="2 6" id="KW-0808">Transferase</keyword>
<dbReference type="Gene3D" id="3.40.50.150">
    <property type="entry name" value="Vaccinia Virus protein VP39"/>
    <property type="match status" value="1"/>
</dbReference>
<name>A0A558AUL5_9PSEU</name>
<dbReference type="Proteomes" id="UP000320011">
    <property type="component" value="Unassembled WGS sequence"/>
</dbReference>
<feature type="domain" description="O-methyltransferase C-terminal" evidence="4">
    <location>
        <begin position="116"/>
        <end position="318"/>
    </location>
</feature>
<dbReference type="AlphaFoldDB" id="A0A558AUL5"/>
<keyword evidence="1 6" id="KW-0489">Methyltransferase</keyword>
<comment type="caution">
    <text evidence="6">The sequence shown here is derived from an EMBL/GenBank/DDBJ whole genome shotgun (WGS) entry which is preliminary data.</text>
</comment>
<dbReference type="PROSITE" id="PS51683">
    <property type="entry name" value="SAM_OMT_II"/>
    <property type="match status" value="1"/>
</dbReference>
<dbReference type="InterPro" id="IPR029063">
    <property type="entry name" value="SAM-dependent_MTases_sf"/>
</dbReference>
<feature type="domain" description="O-methyltransferase dimerisation" evidence="5">
    <location>
        <begin position="20"/>
        <end position="87"/>
    </location>
</feature>
<dbReference type="SUPFAM" id="SSF46785">
    <property type="entry name" value="Winged helix' DNA-binding domain"/>
    <property type="match status" value="1"/>
</dbReference>
<reference evidence="6 7" key="1">
    <citation type="submission" date="2019-07" db="EMBL/GenBank/DDBJ databases">
        <authorList>
            <person name="Duangmal K."/>
            <person name="Teo W.F.A."/>
        </authorList>
    </citation>
    <scope>NUCLEOTIDE SEQUENCE [LARGE SCALE GENOMIC DNA]</scope>
    <source>
        <strain evidence="6 7">TBRC 6029</strain>
    </source>
</reference>
<evidence type="ECO:0000256" key="3">
    <source>
        <dbReference type="ARBA" id="ARBA00022691"/>
    </source>
</evidence>
<keyword evidence="7" id="KW-1185">Reference proteome</keyword>
<evidence type="ECO:0000313" key="6">
    <source>
        <dbReference type="EMBL" id="TVT27972.1"/>
    </source>
</evidence>
<proteinExistence type="predicted"/>
<sequence length="337" mass="37160">MDDEVDDARPVNVYALADLVTPFSVRVVATLGIADLLREAPLPVAELARRCGAVPEVLARVLHHLVLRGLFAEPSSGVFAMNAAAEELTGDHPGALRDWLDLDGGLGRADVAISRLLSTVRDGSNAYSTEFGRPFHEDLGRDDGFRASFNTVMAAKTREMAAHIIACYDWREVRHVADVGGGTGILLGEIMRARPHIRGTLIDLPETVDEATRYLKELGLDRWEIHGMTFFDPLPAGADVYVVYDVLEDWDDEHAERLLIRCAEAAGNSGRVLIIQPFPVNAAYERRCSELDLRLLTYTNGRMRTEREIGELVRRAGLRMKDVIPVAASHAIVECVP</sequence>
<gene>
    <name evidence="6" type="ORF">FNH05_30560</name>
</gene>
<dbReference type="InterPro" id="IPR036390">
    <property type="entry name" value="WH_DNA-bd_sf"/>
</dbReference>
<dbReference type="PIRSF" id="PIRSF005739">
    <property type="entry name" value="O-mtase"/>
    <property type="match status" value="1"/>
</dbReference>
<dbReference type="Gene3D" id="1.10.287.1350">
    <property type="match status" value="1"/>
</dbReference>
<dbReference type="PANTHER" id="PTHR43712">
    <property type="entry name" value="PUTATIVE (AFU_ORTHOLOGUE AFUA_4G14580)-RELATED"/>
    <property type="match status" value="1"/>
</dbReference>
<dbReference type="GO" id="GO:0008171">
    <property type="term" value="F:O-methyltransferase activity"/>
    <property type="evidence" value="ECO:0007669"/>
    <property type="project" value="InterPro"/>
</dbReference>
<evidence type="ECO:0000313" key="7">
    <source>
        <dbReference type="Proteomes" id="UP000320011"/>
    </source>
</evidence>
<dbReference type="Pfam" id="PF00891">
    <property type="entry name" value="Methyltransf_2"/>
    <property type="match status" value="1"/>
</dbReference>
<dbReference type="PANTHER" id="PTHR43712:SF2">
    <property type="entry name" value="O-METHYLTRANSFERASE CICE"/>
    <property type="match status" value="1"/>
</dbReference>
<dbReference type="Pfam" id="PF08100">
    <property type="entry name" value="Dimerisation"/>
    <property type="match status" value="1"/>
</dbReference>
<dbReference type="CDD" id="cd02440">
    <property type="entry name" value="AdoMet_MTases"/>
    <property type="match status" value="1"/>
</dbReference>
<dbReference type="EMBL" id="VJWX01000460">
    <property type="protein sequence ID" value="TVT27972.1"/>
    <property type="molecule type" value="Genomic_DNA"/>
</dbReference>
<keyword evidence="3" id="KW-0949">S-adenosyl-L-methionine</keyword>
<dbReference type="SUPFAM" id="SSF53335">
    <property type="entry name" value="S-adenosyl-L-methionine-dependent methyltransferases"/>
    <property type="match status" value="1"/>
</dbReference>
<evidence type="ECO:0000259" key="5">
    <source>
        <dbReference type="Pfam" id="PF08100"/>
    </source>
</evidence>
<dbReference type="OrthoDB" id="3804952at2"/>